<evidence type="ECO:0000259" key="3">
    <source>
        <dbReference type="Pfam" id="PF03407"/>
    </source>
</evidence>
<proteinExistence type="inferred from homology"/>
<comment type="subcellular location">
    <subcellularLocation>
        <location evidence="2">Golgi apparatus membrane</location>
        <topology evidence="2">Single-pass type II membrane protein</topology>
    </subcellularLocation>
</comment>
<dbReference type="Proteomes" id="UP000825729">
    <property type="component" value="Unassembled WGS sequence"/>
</dbReference>
<dbReference type="Pfam" id="PF03407">
    <property type="entry name" value="Nucleotid_trans"/>
    <property type="match status" value="1"/>
</dbReference>
<evidence type="ECO:0000256" key="1">
    <source>
        <dbReference type="ARBA" id="ARBA00007033"/>
    </source>
</evidence>
<protein>
    <recommendedName>
        <fullName evidence="2">Glycosyltransferase</fullName>
        <ecNumber evidence="2">2.4.2.-</ecNumber>
    </recommendedName>
</protein>
<keyword evidence="2" id="KW-0961">Cell wall biogenesis/degradation</keyword>
<dbReference type="GO" id="GO:0071555">
    <property type="term" value="P:cell wall organization"/>
    <property type="evidence" value="ECO:0007669"/>
    <property type="project" value="UniProtKB-KW"/>
</dbReference>
<name>A0AAV7DS23_ARIFI</name>
<accession>A0AAV7DS23</accession>
<dbReference type="AlphaFoldDB" id="A0AAV7DS23"/>
<reference evidence="4 5" key="1">
    <citation type="submission" date="2021-07" db="EMBL/GenBank/DDBJ databases">
        <title>The Aristolochia fimbriata genome: insights into angiosperm evolution, floral development and chemical biosynthesis.</title>
        <authorList>
            <person name="Jiao Y."/>
        </authorList>
    </citation>
    <scope>NUCLEOTIDE SEQUENCE [LARGE SCALE GENOMIC DNA]</scope>
    <source>
        <strain evidence="4">IBCAS-2021</strain>
        <tissue evidence="4">Leaf</tissue>
    </source>
</reference>
<evidence type="ECO:0000313" key="5">
    <source>
        <dbReference type="Proteomes" id="UP000825729"/>
    </source>
</evidence>
<feature type="domain" description="Nucleotide-diphospho-sugar transferase" evidence="3">
    <location>
        <begin position="449"/>
        <end position="669"/>
    </location>
</feature>
<keyword evidence="2" id="KW-0328">Glycosyltransferase</keyword>
<dbReference type="PANTHER" id="PTHR47483:SF1">
    <property type="entry name" value="BETA-ARABINOFURANOSYLTRANSFERASE RAY1"/>
    <property type="match status" value="1"/>
</dbReference>
<dbReference type="GO" id="GO:0000139">
    <property type="term" value="C:Golgi membrane"/>
    <property type="evidence" value="ECO:0007669"/>
    <property type="project" value="UniProtKB-SubCell"/>
</dbReference>
<keyword evidence="5" id="KW-1185">Reference proteome</keyword>
<keyword evidence="2" id="KW-0735">Signal-anchor</keyword>
<keyword evidence="2" id="KW-0808">Transferase</keyword>
<comment type="similarity">
    <text evidence="1 2">Belongs to the glycosyltransferase 77 family.</text>
</comment>
<dbReference type="InterPro" id="IPR029044">
    <property type="entry name" value="Nucleotide-diphossugar_trans"/>
</dbReference>
<dbReference type="InterPro" id="IPR044575">
    <property type="entry name" value="RAY1-like"/>
</dbReference>
<organism evidence="4 5">
    <name type="scientific">Aristolochia fimbriata</name>
    <name type="common">White veined hardy Dutchman's pipe vine</name>
    <dbReference type="NCBI Taxonomy" id="158543"/>
    <lineage>
        <taxon>Eukaryota</taxon>
        <taxon>Viridiplantae</taxon>
        <taxon>Streptophyta</taxon>
        <taxon>Embryophyta</taxon>
        <taxon>Tracheophyta</taxon>
        <taxon>Spermatophyta</taxon>
        <taxon>Magnoliopsida</taxon>
        <taxon>Magnoliidae</taxon>
        <taxon>Piperales</taxon>
        <taxon>Aristolochiaceae</taxon>
        <taxon>Aristolochia</taxon>
    </lineage>
</organism>
<dbReference type="EC" id="2.4.2.-" evidence="2"/>
<evidence type="ECO:0000256" key="2">
    <source>
        <dbReference type="RuleBase" id="RU363055"/>
    </source>
</evidence>
<comment type="caution">
    <text evidence="4">The sequence shown here is derived from an EMBL/GenBank/DDBJ whole genome shotgun (WGS) entry which is preliminary data.</text>
</comment>
<keyword evidence="2" id="KW-0333">Golgi apparatus</keyword>
<dbReference type="GO" id="GO:0016757">
    <property type="term" value="F:glycosyltransferase activity"/>
    <property type="evidence" value="ECO:0007669"/>
    <property type="project" value="UniProtKB-KW"/>
</dbReference>
<dbReference type="InterPro" id="IPR005069">
    <property type="entry name" value="Nucl-diP-sugar_transferase"/>
</dbReference>
<evidence type="ECO:0000313" key="4">
    <source>
        <dbReference type="EMBL" id="KAG9438996.1"/>
    </source>
</evidence>
<keyword evidence="2" id="KW-0812">Transmembrane</keyword>
<dbReference type="SUPFAM" id="SSF53448">
    <property type="entry name" value="Nucleotide-diphospho-sugar transferases"/>
    <property type="match status" value="1"/>
</dbReference>
<sequence length="698" mass="79485">MKRVSTFAFRKASLVGLWSVWLCGLLLVLLSLYSIRQLPSLEGNIKRPIVMNRAASATPSVTIFSAPWDFEGETGSRQSLAIKSWLALSPDIDVVLFARDPAIVSFAGRFGKRVSVESDIDFTFLGTPFFHSMVARSRACEANISVLIHPETILFSDFISTLKYAHYLHHDWLLIAKSRNIFHFPFHLDDSGQHWLHEDGRKIKSKKLQGILNEKRQRISCGPGLLLAWNNGELPLHAGVLPPFLYGRGFHDLWVVNEASSSGFRFVFDASDAVSSYYAHKLGDWANHLSTAKEVMGFKERNWEFAVNSNLAKLYGSFYFQGPNFTMNLVKLAECSGQYLFMNTDEGVVYDVEEQRKERFGLWKRSILQARRDKKLTACIENSKLMNKQLQSSIKEVPKTKRSLHLPFSVESLLQIVADRNRSVILAVAGNNYRDMLMSWVCRLRHLSLSNVIVCALDADIFQFSLLQGLPVFMDQLAPNTISFNDCHFGTECFQKVTKVKSRIVLKILKLGYNVLLSDVDVYWFQNPLPYLYSFGPSVLVAQSDEYNETVPINLPRKLNSGFYFARSDRPTISAMEKVVKHASNSDLSEQPSFYDVLCGEGGTYRIGDDKCLEPKTNLTVHFLDRTRFPNGAYRGLWEKKNVRKACMKQGCVILHNNWVSGRKKKLERQVSSGLWEYDPGSRLCRKGWFGNHSVSYF</sequence>
<dbReference type="EMBL" id="JAINDJ010000008">
    <property type="protein sequence ID" value="KAG9438996.1"/>
    <property type="molecule type" value="Genomic_DNA"/>
</dbReference>
<dbReference type="PANTHER" id="PTHR47483">
    <property type="entry name" value="BETA-ARABINOFURANOSYLTRANSFERASE RAY1"/>
    <property type="match status" value="1"/>
</dbReference>
<gene>
    <name evidence="4" type="ORF">H6P81_019161</name>
</gene>